<evidence type="ECO:0000313" key="2">
    <source>
        <dbReference type="Proteomes" id="UP000548726"/>
    </source>
</evidence>
<dbReference type="EMBL" id="BLJP01000005">
    <property type="protein sequence ID" value="GFE93522.1"/>
    <property type="molecule type" value="Genomic_DNA"/>
</dbReference>
<gene>
    <name evidence="1" type="ORF">DmAi_15810</name>
</gene>
<proteinExistence type="predicted"/>
<sequence>MTLEINREGTVMTCGGPWPRDRFAPTVLLENDIAIDLVADAKALSELIAEQKRLMFAKAEAFEVAVMAAYNANKKRKTPGRFTACSLDERFKVELSVADFRRVNADIMAAQALMSEVLDDLTEGSNDDVRLLLTDAFVPDARTGRINTDRLQKVRRLRLSHPRWPDVCEAIANSIKVSSSRSYLRFYERESDDHDWVPVVLQFSAL</sequence>
<protein>
    <recommendedName>
        <fullName evidence="3">Sulfate transporter</fullName>
    </recommendedName>
</protein>
<keyword evidence="2" id="KW-1185">Reference proteome</keyword>
<dbReference type="Proteomes" id="UP000548726">
    <property type="component" value="Unassembled WGS sequence"/>
</dbReference>
<dbReference type="RefSeq" id="WP_179194628.1">
    <property type="nucleotide sequence ID" value="NZ_BLJP01000005.1"/>
</dbReference>
<dbReference type="InterPro" id="IPR021505">
    <property type="entry name" value="Phage_B3_Orf6"/>
</dbReference>
<reference evidence="1 2" key="1">
    <citation type="journal article" date="2020" name="Cell Rep.">
        <title>Local necrotic cells trigger systemic immune activation via gut microbiome dysbiosis in Drosophila.</title>
        <authorList>
            <person name="Kosakamoto H."/>
            <person name="Yamauchi T."/>
            <person name="Akuzawa-Tokita Y."/>
            <person name="Nishimura K."/>
            <person name="Soga T."/>
            <person name="Murakami T."/>
            <person name="Mori H."/>
            <person name="Yamamoto K."/>
            <person name="Miyazaki R."/>
            <person name="Koto A."/>
            <person name="Miura M."/>
            <person name="Obata F."/>
        </authorList>
    </citation>
    <scope>NUCLEOTIDE SEQUENCE [LARGE SCALE GENOMIC DNA]</scope>
    <source>
        <strain evidence="1 2">Ai</strain>
    </source>
</reference>
<evidence type="ECO:0008006" key="3">
    <source>
        <dbReference type="Google" id="ProtNLM"/>
    </source>
</evidence>
<dbReference type="Pfam" id="PF11363">
    <property type="entry name" value="DUF3164"/>
    <property type="match status" value="1"/>
</dbReference>
<accession>A0A6V8I8Z4</accession>
<name>A0A6V8I8Z4_9PROT</name>
<organism evidence="1 2">
    <name type="scientific">Acetobacter persici</name>
    <dbReference type="NCBI Taxonomy" id="1076596"/>
    <lineage>
        <taxon>Bacteria</taxon>
        <taxon>Pseudomonadati</taxon>
        <taxon>Pseudomonadota</taxon>
        <taxon>Alphaproteobacteria</taxon>
        <taxon>Acetobacterales</taxon>
        <taxon>Acetobacteraceae</taxon>
        <taxon>Acetobacter</taxon>
    </lineage>
</organism>
<dbReference type="AlphaFoldDB" id="A0A6V8I8Z4"/>
<comment type="caution">
    <text evidence="1">The sequence shown here is derived from an EMBL/GenBank/DDBJ whole genome shotgun (WGS) entry which is preliminary data.</text>
</comment>
<evidence type="ECO:0000313" key="1">
    <source>
        <dbReference type="EMBL" id="GFE93522.1"/>
    </source>
</evidence>